<dbReference type="GO" id="GO:0003723">
    <property type="term" value="F:RNA binding"/>
    <property type="evidence" value="ECO:0000318"/>
    <property type="project" value="GO_Central"/>
</dbReference>
<dbReference type="InterPro" id="IPR012677">
    <property type="entry name" value="Nucleotide-bd_a/b_plait_sf"/>
</dbReference>
<accession>A0A8R1U695</accession>
<name>A0A2A6CVU8_PRIPA</name>
<evidence type="ECO:0000313" key="4">
    <source>
        <dbReference type="Proteomes" id="UP000005239"/>
    </source>
</evidence>
<dbReference type="InterPro" id="IPR052462">
    <property type="entry name" value="SLIRP/GR-RBP-like"/>
</dbReference>
<gene>
    <name evidence="3" type="primary">WBGene00097539</name>
</gene>
<dbReference type="AlphaFoldDB" id="A0A2A6CVU8"/>
<evidence type="ECO:0000256" key="2">
    <source>
        <dbReference type="SAM" id="MobiDB-lite"/>
    </source>
</evidence>
<dbReference type="OrthoDB" id="439808at2759"/>
<feature type="region of interest" description="Disordered" evidence="2">
    <location>
        <begin position="208"/>
        <end position="256"/>
    </location>
</feature>
<dbReference type="Proteomes" id="UP000005239">
    <property type="component" value="Unassembled WGS sequence"/>
</dbReference>
<dbReference type="InterPro" id="IPR035979">
    <property type="entry name" value="RBD_domain_sf"/>
</dbReference>
<dbReference type="GO" id="GO:0048026">
    <property type="term" value="P:positive regulation of mRNA splicing, via spliceosome"/>
    <property type="evidence" value="ECO:0000318"/>
    <property type="project" value="GO_Central"/>
</dbReference>
<dbReference type="EnsemblMetazoa" id="PPA07985.1">
    <property type="protein sequence ID" value="PPA07985.1"/>
    <property type="gene ID" value="WBGene00097539"/>
</dbReference>
<evidence type="ECO:0000256" key="1">
    <source>
        <dbReference type="ARBA" id="ARBA00022884"/>
    </source>
</evidence>
<feature type="region of interest" description="Disordered" evidence="2">
    <location>
        <begin position="1"/>
        <end position="101"/>
    </location>
</feature>
<feature type="compositionally biased region" description="Basic and acidic residues" evidence="2">
    <location>
        <begin position="48"/>
        <end position="59"/>
    </location>
</feature>
<accession>A0A2A6CVU8</accession>
<evidence type="ECO:0000313" key="3">
    <source>
        <dbReference type="EnsemblMetazoa" id="PPA07985.1"/>
    </source>
</evidence>
<proteinExistence type="predicted"/>
<feature type="compositionally biased region" description="Basic residues" evidence="2">
    <location>
        <begin position="23"/>
        <end position="47"/>
    </location>
</feature>
<organism evidence="3 4">
    <name type="scientific">Pristionchus pacificus</name>
    <name type="common">Parasitic nematode worm</name>
    <dbReference type="NCBI Taxonomy" id="54126"/>
    <lineage>
        <taxon>Eukaryota</taxon>
        <taxon>Metazoa</taxon>
        <taxon>Ecdysozoa</taxon>
        <taxon>Nematoda</taxon>
        <taxon>Chromadorea</taxon>
        <taxon>Rhabditida</taxon>
        <taxon>Rhabditina</taxon>
        <taxon>Diplogasteromorpha</taxon>
        <taxon>Diplogasteroidea</taxon>
        <taxon>Neodiplogasteridae</taxon>
        <taxon>Pristionchus</taxon>
    </lineage>
</organism>
<dbReference type="SUPFAM" id="SSF54928">
    <property type="entry name" value="RNA-binding domain, RBD"/>
    <property type="match status" value="1"/>
</dbReference>
<dbReference type="PANTHER" id="PTHR48027">
    <property type="entry name" value="HETEROGENEOUS NUCLEAR RIBONUCLEOPROTEIN 87F-RELATED"/>
    <property type="match status" value="1"/>
</dbReference>
<dbReference type="InterPro" id="IPR000504">
    <property type="entry name" value="RRM_dom"/>
</dbReference>
<dbReference type="CDD" id="cd12363">
    <property type="entry name" value="RRM_TRA2"/>
    <property type="match status" value="1"/>
</dbReference>
<dbReference type="GO" id="GO:0005681">
    <property type="term" value="C:spliceosomal complex"/>
    <property type="evidence" value="ECO:0000318"/>
    <property type="project" value="GO_Central"/>
</dbReference>
<keyword evidence="1" id="KW-0694">RNA-binding</keyword>
<feature type="compositionally biased region" description="Basic and acidic residues" evidence="2">
    <location>
        <begin position="213"/>
        <end position="226"/>
    </location>
</feature>
<sequence>MSRSLSRSVSRSPKRETDQKSRSPSRSRSRTPPVHKRHRKSSSRSRSRSRDSRTPPVRDYHRKPREYRRSRSPHSSRRSHRGMGERTGAPWNKRDSPDPSRCLGVFNLSMDTTEKELKKTFEEFGEIEKIDLIYDRSTGQSRGFGFIYFERLGDASTAREKLNGIDLDGRTIRIDYSLTKKAHSPTPGNYQGGMNGGRGGGRGGFGGYGGRGYEGDRYGDRGRGGYDRGYGGGTSRRSPSPRRRSPSYEREREERY</sequence>
<feature type="compositionally biased region" description="Basic and acidic residues" evidence="2">
    <location>
        <begin position="246"/>
        <end position="256"/>
    </location>
</feature>
<protein>
    <submittedName>
        <fullName evidence="3">RNA binding protein</fullName>
    </submittedName>
</protein>
<dbReference type="PROSITE" id="PS50102">
    <property type="entry name" value="RRM"/>
    <property type="match status" value="1"/>
</dbReference>
<reference evidence="3" key="2">
    <citation type="submission" date="2022-06" db="UniProtKB">
        <authorList>
            <consortium name="EnsemblMetazoa"/>
        </authorList>
    </citation>
    <scope>IDENTIFICATION</scope>
    <source>
        <strain evidence="3">PS312</strain>
    </source>
</reference>
<feature type="compositionally biased region" description="Low complexity" evidence="2">
    <location>
        <begin position="1"/>
        <end position="11"/>
    </location>
</feature>
<dbReference type="Pfam" id="PF00076">
    <property type="entry name" value="RRM_1"/>
    <property type="match status" value="1"/>
</dbReference>
<keyword evidence="4" id="KW-1185">Reference proteome</keyword>
<dbReference type="Gene3D" id="3.30.70.330">
    <property type="match status" value="1"/>
</dbReference>
<dbReference type="SMART" id="SM00360">
    <property type="entry name" value="RRM"/>
    <property type="match status" value="1"/>
</dbReference>
<reference evidence="4" key="1">
    <citation type="journal article" date="2008" name="Nat. Genet.">
        <title>The Pristionchus pacificus genome provides a unique perspective on nematode lifestyle and parasitism.</title>
        <authorList>
            <person name="Dieterich C."/>
            <person name="Clifton S.W."/>
            <person name="Schuster L.N."/>
            <person name="Chinwalla A."/>
            <person name="Delehaunty K."/>
            <person name="Dinkelacker I."/>
            <person name="Fulton L."/>
            <person name="Fulton R."/>
            <person name="Godfrey J."/>
            <person name="Minx P."/>
            <person name="Mitreva M."/>
            <person name="Roeseler W."/>
            <person name="Tian H."/>
            <person name="Witte H."/>
            <person name="Yang S.P."/>
            <person name="Wilson R.K."/>
            <person name="Sommer R.J."/>
        </authorList>
    </citation>
    <scope>NUCLEOTIDE SEQUENCE [LARGE SCALE GENOMIC DNA]</scope>
    <source>
        <strain evidence="4">PS312</strain>
    </source>
</reference>
<feature type="compositionally biased region" description="Basic residues" evidence="2">
    <location>
        <begin position="60"/>
        <end position="81"/>
    </location>
</feature>